<feature type="signal peptide" evidence="1">
    <location>
        <begin position="1"/>
        <end position="29"/>
    </location>
</feature>
<proteinExistence type="predicted"/>
<dbReference type="PROSITE" id="PS51257">
    <property type="entry name" value="PROKAR_LIPOPROTEIN"/>
    <property type="match status" value="1"/>
</dbReference>
<dbReference type="EMBL" id="JBHSWI010000001">
    <property type="protein sequence ID" value="MFC6646072.1"/>
    <property type="molecule type" value="Genomic_DNA"/>
</dbReference>
<dbReference type="SUPFAM" id="SSF63829">
    <property type="entry name" value="Calcium-dependent phosphotriesterase"/>
    <property type="match status" value="1"/>
</dbReference>
<comment type="caution">
    <text evidence="2">The sequence shown here is derived from an EMBL/GenBank/DDBJ whole genome shotgun (WGS) entry which is preliminary data.</text>
</comment>
<accession>A0ABW1ZBV2</accession>
<name>A0ABW1ZBV2_9BACT</name>
<evidence type="ECO:0000256" key="1">
    <source>
        <dbReference type="SAM" id="SignalP"/>
    </source>
</evidence>
<dbReference type="RefSeq" id="WP_263369774.1">
    <property type="nucleotide sequence ID" value="NZ_JAGSYD010000001.1"/>
</dbReference>
<dbReference type="Gene3D" id="2.120.10.30">
    <property type="entry name" value="TolB, C-terminal domain"/>
    <property type="match status" value="1"/>
</dbReference>
<evidence type="ECO:0008006" key="4">
    <source>
        <dbReference type="Google" id="ProtNLM"/>
    </source>
</evidence>
<protein>
    <recommendedName>
        <fullName evidence="4">NHL repeat containing protein</fullName>
    </recommendedName>
</protein>
<evidence type="ECO:0000313" key="3">
    <source>
        <dbReference type="Proteomes" id="UP001596391"/>
    </source>
</evidence>
<gene>
    <name evidence="2" type="ORF">ACFQBQ_10865</name>
</gene>
<feature type="chain" id="PRO_5047029482" description="NHL repeat containing protein" evidence="1">
    <location>
        <begin position="30"/>
        <end position="360"/>
    </location>
</feature>
<evidence type="ECO:0000313" key="2">
    <source>
        <dbReference type="EMBL" id="MFC6646072.1"/>
    </source>
</evidence>
<keyword evidence="3" id="KW-1185">Reference proteome</keyword>
<dbReference type="Proteomes" id="UP001596391">
    <property type="component" value="Unassembled WGS sequence"/>
</dbReference>
<dbReference type="InterPro" id="IPR011042">
    <property type="entry name" value="6-blade_b-propeller_TolB-like"/>
</dbReference>
<reference evidence="3" key="1">
    <citation type="journal article" date="2019" name="Int. J. Syst. Evol. Microbiol.">
        <title>The Global Catalogue of Microorganisms (GCM) 10K type strain sequencing project: providing services to taxonomists for standard genome sequencing and annotation.</title>
        <authorList>
            <consortium name="The Broad Institute Genomics Platform"/>
            <consortium name="The Broad Institute Genome Sequencing Center for Infectious Disease"/>
            <person name="Wu L."/>
            <person name="Ma J."/>
        </authorList>
    </citation>
    <scope>NUCLEOTIDE SEQUENCE [LARGE SCALE GENOMIC DNA]</scope>
    <source>
        <strain evidence="3">CGMCC 1.16026</strain>
    </source>
</reference>
<organism evidence="2 3">
    <name type="scientific">Granulicella cerasi</name>
    <dbReference type="NCBI Taxonomy" id="741063"/>
    <lineage>
        <taxon>Bacteria</taxon>
        <taxon>Pseudomonadati</taxon>
        <taxon>Acidobacteriota</taxon>
        <taxon>Terriglobia</taxon>
        <taxon>Terriglobales</taxon>
        <taxon>Acidobacteriaceae</taxon>
        <taxon>Granulicella</taxon>
    </lineage>
</organism>
<sequence length="360" mass="35871">MRIASVLSSRVTAAVAASCVLLLAGCSNDSPPVGGNGTTVTGTPLVSGGAATAYTLNYPSNVNVTQQVNVPIGSAAATALSLPTGFVADAIAFDPNTGVEYVAGALYTTSSTTGATVVTPEVLVFPANSTSFATPTTTILGVVGSTTYFDEPYAAAVDKNGQLYVLSDYGVNVYATPSTATSATVPAATIYGTNTGITSPVALTVDSAGSIYVANGDTSTTGSVRIFAAASNGNVTPLRTITYSSGSIMGVAVDSSLNLWAAEEALTSSGASNVQLALYPAGATGAATPTKTITGAATGLTYAGMIATDKVNNVYALNYNFTRGTFQVLGFAPSVSGNVAPGFTTTVGALTNPSTFITVR</sequence>
<keyword evidence="1" id="KW-0732">Signal</keyword>